<keyword evidence="4" id="KW-1185">Reference proteome</keyword>
<accession>A0A9P8BMR3</accession>
<dbReference type="PANTHER" id="PTHR47787:SF1">
    <property type="entry name" value="CENTROMERE-BINDING PROTEIN 1"/>
    <property type="match status" value="1"/>
</dbReference>
<feature type="region of interest" description="Disordered" evidence="1">
    <location>
        <begin position="315"/>
        <end position="412"/>
    </location>
</feature>
<dbReference type="AlphaFoldDB" id="A0A9P8BMR3"/>
<feature type="compositionally biased region" description="Low complexity" evidence="1">
    <location>
        <begin position="90"/>
        <end position="107"/>
    </location>
</feature>
<protein>
    <recommendedName>
        <fullName evidence="2">BHLH domain-containing protein</fullName>
    </recommendedName>
</protein>
<dbReference type="SMART" id="SM00353">
    <property type="entry name" value="HLH"/>
    <property type="match status" value="1"/>
</dbReference>
<evidence type="ECO:0000313" key="4">
    <source>
        <dbReference type="Proteomes" id="UP000707451"/>
    </source>
</evidence>
<dbReference type="CDD" id="cd00083">
    <property type="entry name" value="bHLH_SF"/>
    <property type="match status" value="1"/>
</dbReference>
<name>A0A9P8BMR3_9FUNG</name>
<gene>
    <name evidence="3" type="ORF">KI688_007459</name>
</gene>
<feature type="region of interest" description="Disordered" evidence="1">
    <location>
        <begin position="67"/>
        <end position="200"/>
    </location>
</feature>
<evidence type="ECO:0000256" key="1">
    <source>
        <dbReference type="SAM" id="MobiDB-lite"/>
    </source>
</evidence>
<sequence>MSPISNHYLVSPHLGPLSPYPTPQHHPRQHHYSSPHHDPTMVSGGMAKQSIPTMILPASALSSGGLPVLPHEMSSSGSSSTRAYTNILPSSNGNSNNSNNNDMSMGSPTSGPVDPRSAPPSPRRYVMLPPQSPAMGPTSSSSSRPSRSQGRKSSASSTSSTSAAATAMASSVSSSTTTPSSSSRRRASSNSRVVDQETRDLMRKVSHSAIERRRRERINDKILQLKHLVPACIDEDHLHKLSILQSTIEYIQHLKSVLPESLANIKVGKATNSNPNNKTTDMLDALGAGIANKVPLTPLMTTTLGHVYPKRLKLDKHHHSSSGFSSSHQQGQHHYQSYDDRSSGANASGMHSSSSDDDAKDGLLLLAGGPQSSSSSPSSSSSSSPVESGSRSEHKRGLRKRDSNAIASQESG</sequence>
<dbReference type="Proteomes" id="UP000707451">
    <property type="component" value="Unassembled WGS sequence"/>
</dbReference>
<dbReference type="EMBL" id="JAHRHY010000024">
    <property type="protein sequence ID" value="KAG9061465.1"/>
    <property type="molecule type" value="Genomic_DNA"/>
</dbReference>
<proteinExistence type="predicted"/>
<dbReference type="SUPFAM" id="SSF47459">
    <property type="entry name" value="HLH, helix-loop-helix DNA-binding domain"/>
    <property type="match status" value="1"/>
</dbReference>
<feature type="compositionally biased region" description="Basic residues" evidence="1">
    <location>
        <begin position="25"/>
        <end position="34"/>
    </location>
</feature>
<dbReference type="PANTHER" id="PTHR47787">
    <property type="entry name" value="CENTROMERE-BINDING PROTEIN 1"/>
    <property type="match status" value="1"/>
</dbReference>
<dbReference type="GO" id="GO:0005634">
    <property type="term" value="C:nucleus"/>
    <property type="evidence" value="ECO:0007669"/>
    <property type="project" value="TreeGrafter"/>
</dbReference>
<dbReference type="Gene3D" id="4.10.280.10">
    <property type="entry name" value="Helix-loop-helix DNA-binding domain"/>
    <property type="match status" value="1"/>
</dbReference>
<comment type="caution">
    <text evidence="3">The sequence shown here is derived from an EMBL/GenBank/DDBJ whole genome shotgun (WGS) entry which is preliminary data.</text>
</comment>
<dbReference type="OrthoDB" id="690068at2759"/>
<dbReference type="InterPro" id="IPR036638">
    <property type="entry name" value="HLH_DNA-bd_sf"/>
</dbReference>
<dbReference type="GO" id="GO:0003700">
    <property type="term" value="F:DNA-binding transcription factor activity"/>
    <property type="evidence" value="ECO:0007669"/>
    <property type="project" value="TreeGrafter"/>
</dbReference>
<reference evidence="3" key="1">
    <citation type="submission" date="2021-06" db="EMBL/GenBank/DDBJ databases">
        <title>Genome Sequence of Mortierella hyaline Strain SCG-10, a Cold-Adapted, Nitrate-Reducing Fungus Isolated from Soil in Minnesota, USA.</title>
        <authorList>
            <person name="Aldossari N."/>
        </authorList>
    </citation>
    <scope>NUCLEOTIDE SEQUENCE</scope>
    <source>
        <strain evidence="3">SCG-10</strain>
    </source>
</reference>
<feature type="compositionally biased region" description="Low complexity" evidence="1">
    <location>
        <begin position="362"/>
        <end position="389"/>
    </location>
</feature>
<feature type="domain" description="BHLH" evidence="2">
    <location>
        <begin position="202"/>
        <end position="254"/>
    </location>
</feature>
<feature type="region of interest" description="Disordered" evidence="1">
    <location>
        <begin position="1"/>
        <end position="45"/>
    </location>
</feature>
<feature type="compositionally biased region" description="Low complexity" evidence="1">
    <location>
        <begin position="321"/>
        <end position="335"/>
    </location>
</feature>
<evidence type="ECO:0000259" key="2">
    <source>
        <dbReference type="PROSITE" id="PS50888"/>
    </source>
</evidence>
<feature type="compositionally biased region" description="Low complexity" evidence="1">
    <location>
        <begin position="139"/>
        <end position="192"/>
    </location>
</feature>
<dbReference type="GO" id="GO:0046983">
    <property type="term" value="F:protein dimerization activity"/>
    <property type="evidence" value="ECO:0007669"/>
    <property type="project" value="InterPro"/>
</dbReference>
<evidence type="ECO:0000313" key="3">
    <source>
        <dbReference type="EMBL" id="KAG9061465.1"/>
    </source>
</evidence>
<dbReference type="InterPro" id="IPR011598">
    <property type="entry name" value="bHLH_dom"/>
</dbReference>
<dbReference type="PROSITE" id="PS50888">
    <property type="entry name" value="BHLH"/>
    <property type="match status" value="1"/>
</dbReference>
<dbReference type="Pfam" id="PF00010">
    <property type="entry name" value="HLH"/>
    <property type="match status" value="1"/>
</dbReference>
<organism evidence="3 4">
    <name type="scientific">Linnemannia hyalina</name>
    <dbReference type="NCBI Taxonomy" id="64524"/>
    <lineage>
        <taxon>Eukaryota</taxon>
        <taxon>Fungi</taxon>
        <taxon>Fungi incertae sedis</taxon>
        <taxon>Mucoromycota</taxon>
        <taxon>Mortierellomycotina</taxon>
        <taxon>Mortierellomycetes</taxon>
        <taxon>Mortierellales</taxon>
        <taxon>Mortierellaceae</taxon>
        <taxon>Linnemannia</taxon>
    </lineage>
</organism>